<proteinExistence type="predicted"/>
<dbReference type="GO" id="GO:0000978">
    <property type="term" value="F:RNA polymerase II cis-regulatory region sequence-specific DNA binding"/>
    <property type="evidence" value="ECO:0007669"/>
    <property type="project" value="TreeGrafter"/>
</dbReference>
<sequence>MIQDPNRPTKVRTARSTLDPNMADIVEEEEDGSPKRPPNAYMRFCNDRREKLLQEEPNLNYKTVMTRLGEIWNGMSKEERQPYVDEARQSQIEFKQKHPNYKYKPRKPKPTHQQSNQLVLPNGISHAEASYLMLLGAQTLLNQKGQQGAGQQMNQMNPQIPLGTDDSNNKKKKGKGDEMQAPFGLSDIPIQLSSLQLHQPLGDKMAPVNALNAALQISAQQPGNQGLSQMPASSQQANYQYGNQTRK</sequence>
<dbReference type="InterPro" id="IPR009071">
    <property type="entry name" value="HMG_box_dom"/>
</dbReference>
<dbReference type="RefSeq" id="XP_068359147.1">
    <property type="nucleotide sequence ID" value="XM_068492620.1"/>
</dbReference>
<evidence type="ECO:0000256" key="1">
    <source>
        <dbReference type="ARBA" id="ARBA00023125"/>
    </source>
</evidence>
<feature type="region of interest" description="Disordered" evidence="4">
    <location>
        <begin position="1"/>
        <end position="39"/>
    </location>
</feature>
<keyword evidence="7" id="KW-1185">Reference proteome</keyword>
<dbReference type="GO" id="GO:0005634">
    <property type="term" value="C:nucleus"/>
    <property type="evidence" value="ECO:0007669"/>
    <property type="project" value="UniProtKB-UniRule"/>
</dbReference>
<dbReference type="PANTHER" id="PTHR10270">
    <property type="entry name" value="SOX TRANSCRIPTION FACTOR"/>
    <property type="match status" value="1"/>
</dbReference>
<dbReference type="PANTHER" id="PTHR10270:SF161">
    <property type="entry name" value="SEX-DETERMINING REGION Y PROTEIN"/>
    <property type="match status" value="1"/>
</dbReference>
<comment type="caution">
    <text evidence="6">The sequence shown here is derived from an EMBL/GenBank/DDBJ whole genome shotgun (WGS) entry which is preliminary data.</text>
</comment>
<keyword evidence="1 3" id="KW-0238">DNA-binding</keyword>
<evidence type="ECO:0000259" key="5">
    <source>
        <dbReference type="PROSITE" id="PS50118"/>
    </source>
</evidence>
<dbReference type="GO" id="GO:0001228">
    <property type="term" value="F:DNA-binding transcription activator activity, RNA polymerase II-specific"/>
    <property type="evidence" value="ECO:0007669"/>
    <property type="project" value="TreeGrafter"/>
</dbReference>
<evidence type="ECO:0000313" key="7">
    <source>
        <dbReference type="Proteomes" id="UP000179807"/>
    </source>
</evidence>
<dbReference type="PROSITE" id="PS50118">
    <property type="entry name" value="HMG_BOX_2"/>
    <property type="match status" value="1"/>
</dbReference>
<dbReference type="VEuPathDB" id="TrichDB:TRFO_05644"/>
<evidence type="ECO:0000313" key="6">
    <source>
        <dbReference type="EMBL" id="OHT06011.1"/>
    </source>
</evidence>
<feature type="DNA-binding region" description="HMG box" evidence="3">
    <location>
        <begin position="34"/>
        <end position="102"/>
    </location>
</feature>
<name>A0A1J4K494_9EUKA</name>
<protein>
    <recommendedName>
        <fullName evidence="5">HMG box domain-containing protein</fullName>
    </recommendedName>
</protein>
<feature type="region of interest" description="Disordered" evidence="4">
    <location>
        <begin position="221"/>
        <end position="247"/>
    </location>
</feature>
<evidence type="ECO:0000256" key="2">
    <source>
        <dbReference type="ARBA" id="ARBA00023163"/>
    </source>
</evidence>
<accession>A0A1J4K494</accession>
<dbReference type="SUPFAM" id="SSF47095">
    <property type="entry name" value="HMG-box"/>
    <property type="match status" value="1"/>
</dbReference>
<gene>
    <name evidence="6" type="ORF">TRFO_05644</name>
</gene>
<evidence type="ECO:0000256" key="3">
    <source>
        <dbReference type="PROSITE-ProRule" id="PRU00267"/>
    </source>
</evidence>
<feature type="region of interest" description="Disordered" evidence="4">
    <location>
        <begin position="145"/>
        <end position="183"/>
    </location>
</feature>
<dbReference type="SMART" id="SM00398">
    <property type="entry name" value="HMG"/>
    <property type="match status" value="1"/>
</dbReference>
<dbReference type="Proteomes" id="UP000179807">
    <property type="component" value="Unassembled WGS sequence"/>
</dbReference>
<feature type="compositionally biased region" description="Low complexity" evidence="4">
    <location>
        <begin position="145"/>
        <end position="159"/>
    </location>
</feature>
<dbReference type="Pfam" id="PF00505">
    <property type="entry name" value="HMG_box"/>
    <property type="match status" value="1"/>
</dbReference>
<reference evidence="6" key="1">
    <citation type="submission" date="2016-10" db="EMBL/GenBank/DDBJ databases">
        <authorList>
            <person name="Benchimol M."/>
            <person name="Almeida L.G."/>
            <person name="Vasconcelos A.T."/>
            <person name="Perreira-Neves A."/>
            <person name="Rosa I.A."/>
            <person name="Tasca T."/>
            <person name="Bogo M.R."/>
            <person name="de Souza W."/>
        </authorList>
    </citation>
    <scope>NUCLEOTIDE SEQUENCE [LARGE SCALE GENOMIC DNA]</scope>
    <source>
        <strain evidence="6">K</strain>
    </source>
</reference>
<dbReference type="GeneID" id="94827324"/>
<dbReference type="GO" id="GO:0030154">
    <property type="term" value="P:cell differentiation"/>
    <property type="evidence" value="ECO:0007669"/>
    <property type="project" value="TreeGrafter"/>
</dbReference>
<dbReference type="InterPro" id="IPR050140">
    <property type="entry name" value="SRY-related_HMG-box_TF-like"/>
</dbReference>
<dbReference type="EMBL" id="MLAK01000738">
    <property type="protein sequence ID" value="OHT06011.1"/>
    <property type="molecule type" value="Genomic_DNA"/>
</dbReference>
<feature type="compositionally biased region" description="Basic residues" evidence="4">
    <location>
        <begin position="97"/>
        <end position="110"/>
    </location>
</feature>
<dbReference type="InterPro" id="IPR036910">
    <property type="entry name" value="HMG_box_dom_sf"/>
</dbReference>
<organism evidence="6 7">
    <name type="scientific">Tritrichomonas foetus</name>
    <dbReference type="NCBI Taxonomy" id="1144522"/>
    <lineage>
        <taxon>Eukaryota</taxon>
        <taxon>Metamonada</taxon>
        <taxon>Parabasalia</taxon>
        <taxon>Tritrichomonadida</taxon>
        <taxon>Tritrichomonadidae</taxon>
        <taxon>Tritrichomonas</taxon>
    </lineage>
</organism>
<feature type="domain" description="HMG box" evidence="5">
    <location>
        <begin position="34"/>
        <end position="102"/>
    </location>
</feature>
<feature type="region of interest" description="Disordered" evidence="4">
    <location>
        <begin position="93"/>
        <end position="114"/>
    </location>
</feature>
<dbReference type="Gene3D" id="1.10.30.10">
    <property type="entry name" value="High mobility group box domain"/>
    <property type="match status" value="1"/>
</dbReference>
<keyword evidence="3" id="KW-0539">Nucleus</keyword>
<keyword evidence="2" id="KW-0804">Transcription</keyword>
<dbReference type="AlphaFoldDB" id="A0A1J4K494"/>
<dbReference type="OrthoDB" id="6247875at2759"/>
<evidence type="ECO:0000256" key="4">
    <source>
        <dbReference type="SAM" id="MobiDB-lite"/>
    </source>
</evidence>